<accession>A0ABY4TIL5</accession>
<keyword evidence="2" id="KW-1185">Reference proteome</keyword>
<dbReference type="RefSeq" id="WP_010469719.1">
    <property type="nucleotide sequence ID" value="NZ_CP095474.1"/>
</dbReference>
<proteinExistence type="predicted"/>
<dbReference type="EMBL" id="CP095474">
    <property type="protein sequence ID" value="URN16622.1"/>
    <property type="molecule type" value="Genomic_DNA"/>
</dbReference>
<gene>
    <name evidence="1" type="ORF">MW084_12485</name>
</gene>
<evidence type="ECO:0000313" key="2">
    <source>
        <dbReference type="Proteomes" id="UP001056383"/>
    </source>
</evidence>
<sequence>MSSGIYNLPAEGATFENFCGGNLQGEHESCIEVAAIPGTESAFVLTDNKPEGAGKELRFTGAEVDDFAVGWAKKRGLAL</sequence>
<name>A0ABY4TIL5_9ACTN</name>
<protein>
    <submittedName>
        <fullName evidence="1">DUF397 domain-containing protein</fullName>
    </submittedName>
</protein>
<evidence type="ECO:0000313" key="1">
    <source>
        <dbReference type="EMBL" id="URN16622.1"/>
    </source>
</evidence>
<organism evidence="1 2">
    <name type="scientific">Streptomyces sudanensis</name>
    <dbReference type="NCBI Taxonomy" id="436397"/>
    <lineage>
        <taxon>Bacteria</taxon>
        <taxon>Bacillati</taxon>
        <taxon>Actinomycetota</taxon>
        <taxon>Actinomycetes</taxon>
        <taxon>Kitasatosporales</taxon>
        <taxon>Streptomycetaceae</taxon>
        <taxon>Streptomyces</taxon>
    </lineage>
</organism>
<dbReference type="Proteomes" id="UP001056383">
    <property type="component" value="Chromosome"/>
</dbReference>
<reference evidence="1" key="1">
    <citation type="submission" date="2022-04" db="EMBL/GenBank/DDBJ databases">
        <title>Systematic whole-genome sequencing reveals an unexpected diversity among actinomycetoma pathogens and provides insights into their antibacterial susceptibilities.</title>
        <authorList>
            <person name="Watson A.K."/>
            <person name="Kepplinger B."/>
            <person name="Bakhiet S.M."/>
            <person name="Mhmoud N.A."/>
            <person name="Chapman J."/>
            <person name="Allenby N."/>
            <person name="Mickiewicz K."/>
            <person name="Goodfellow M."/>
            <person name="Fahal A.H."/>
            <person name="Errington J."/>
        </authorList>
    </citation>
    <scope>NUCLEOTIDE SEQUENCE</scope>
    <source>
        <strain evidence="1">SD 504</strain>
    </source>
</reference>